<dbReference type="AlphaFoldDB" id="A0AAV5DWI4"/>
<organism evidence="2 3">
    <name type="scientific">Eleusine coracana subsp. coracana</name>
    <dbReference type="NCBI Taxonomy" id="191504"/>
    <lineage>
        <taxon>Eukaryota</taxon>
        <taxon>Viridiplantae</taxon>
        <taxon>Streptophyta</taxon>
        <taxon>Embryophyta</taxon>
        <taxon>Tracheophyta</taxon>
        <taxon>Spermatophyta</taxon>
        <taxon>Magnoliopsida</taxon>
        <taxon>Liliopsida</taxon>
        <taxon>Poales</taxon>
        <taxon>Poaceae</taxon>
        <taxon>PACMAD clade</taxon>
        <taxon>Chloridoideae</taxon>
        <taxon>Cynodonteae</taxon>
        <taxon>Eleusininae</taxon>
        <taxon>Eleusine</taxon>
    </lineage>
</organism>
<name>A0AAV5DWI4_ELECO</name>
<keyword evidence="3" id="KW-1185">Reference proteome</keyword>
<reference evidence="2" key="1">
    <citation type="journal article" date="2018" name="DNA Res.">
        <title>Multiple hybrid de novo genome assembly of finger millet, an orphan allotetraploid crop.</title>
        <authorList>
            <person name="Hatakeyama M."/>
            <person name="Aluri S."/>
            <person name="Balachadran M.T."/>
            <person name="Sivarajan S.R."/>
            <person name="Patrignani A."/>
            <person name="Gruter S."/>
            <person name="Poveda L."/>
            <person name="Shimizu-Inatsugi R."/>
            <person name="Baeten J."/>
            <person name="Francoijs K.J."/>
            <person name="Nataraja K.N."/>
            <person name="Reddy Y.A.N."/>
            <person name="Phadnis S."/>
            <person name="Ravikumar R.L."/>
            <person name="Schlapbach R."/>
            <person name="Sreeman S.M."/>
            <person name="Shimizu K.K."/>
        </authorList>
    </citation>
    <scope>NUCLEOTIDE SEQUENCE</scope>
</reference>
<dbReference type="Proteomes" id="UP001054889">
    <property type="component" value="Unassembled WGS sequence"/>
</dbReference>
<feature type="region of interest" description="Disordered" evidence="1">
    <location>
        <begin position="84"/>
        <end position="110"/>
    </location>
</feature>
<evidence type="ECO:0000256" key="1">
    <source>
        <dbReference type="SAM" id="MobiDB-lite"/>
    </source>
</evidence>
<evidence type="ECO:0000313" key="3">
    <source>
        <dbReference type="Proteomes" id="UP001054889"/>
    </source>
</evidence>
<comment type="caution">
    <text evidence="2">The sequence shown here is derived from an EMBL/GenBank/DDBJ whole genome shotgun (WGS) entry which is preliminary data.</text>
</comment>
<protein>
    <submittedName>
        <fullName evidence="2">Uncharacterized protein</fullName>
    </submittedName>
</protein>
<evidence type="ECO:0000313" key="2">
    <source>
        <dbReference type="EMBL" id="GJN14275.1"/>
    </source>
</evidence>
<sequence>MLRPSALHSCCRLCPSVPAPPLSARVASILSHVFASVLGGHNSRRDGKKVVQAQQRLAGEQATDARPCPLLWCPLPLHPSLSRRTTSMEARCPASTSTSLPRPPPAPRRR</sequence>
<reference evidence="2" key="2">
    <citation type="submission" date="2021-12" db="EMBL/GenBank/DDBJ databases">
        <title>Resequencing data analysis of finger millet.</title>
        <authorList>
            <person name="Hatakeyama M."/>
            <person name="Aluri S."/>
            <person name="Balachadran M.T."/>
            <person name="Sivarajan S.R."/>
            <person name="Poveda L."/>
            <person name="Shimizu-Inatsugi R."/>
            <person name="Schlapbach R."/>
            <person name="Sreeman S.M."/>
            <person name="Shimizu K.K."/>
        </authorList>
    </citation>
    <scope>NUCLEOTIDE SEQUENCE</scope>
</reference>
<dbReference type="EMBL" id="BQKI01000071">
    <property type="protein sequence ID" value="GJN14275.1"/>
    <property type="molecule type" value="Genomic_DNA"/>
</dbReference>
<accession>A0AAV5DWI4</accession>
<feature type="compositionally biased region" description="Pro residues" evidence="1">
    <location>
        <begin position="101"/>
        <end position="110"/>
    </location>
</feature>
<gene>
    <name evidence="2" type="primary">gb01076</name>
    <name evidence="2" type="ORF">PR202_gb01076</name>
</gene>
<proteinExistence type="predicted"/>